<dbReference type="InterPro" id="IPR000788">
    <property type="entry name" value="RNR_lg_C"/>
</dbReference>
<protein>
    <recommendedName>
        <fullName evidence="4 14">Vitamin B12-dependent ribonucleotide reductase</fullName>
        <ecNumber evidence="3 14">1.17.4.1</ecNumber>
    </recommendedName>
</protein>
<evidence type="ECO:0000313" key="18">
    <source>
        <dbReference type="EMBL" id="GGD44376.1"/>
    </source>
</evidence>
<evidence type="ECO:0000256" key="7">
    <source>
        <dbReference type="ARBA" id="ARBA00022741"/>
    </source>
</evidence>
<comment type="similarity">
    <text evidence="2 14">Belongs to the ribonucleoside diphosphate reductase class-2 family.</text>
</comment>
<comment type="catalytic activity">
    <reaction evidence="13 14">
        <text>a 2'-deoxyribonucleoside 5'-diphosphate + [thioredoxin]-disulfide + H2O = a ribonucleoside 5'-diphosphate + [thioredoxin]-dithiol</text>
        <dbReference type="Rhea" id="RHEA:23252"/>
        <dbReference type="Rhea" id="RHEA-COMP:10698"/>
        <dbReference type="Rhea" id="RHEA-COMP:10700"/>
        <dbReference type="ChEBI" id="CHEBI:15377"/>
        <dbReference type="ChEBI" id="CHEBI:29950"/>
        <dbReference type="ChEBI" id="CHEBI:50058"/>
        <dbReference type="ChEBI" id="CHEBI:57930"/>
        <dbReference type="ChEBI" id="CHEBI:73316"/>
        <dbReference type="EC" id="1.17.4.1"/>
    </reaction>
</comment>
<evidence type="ECO:0000256" key="4">
    <source>
        <dbReference type="ARBA" id="ARBA00014409"/>
    </source>
</evidence>
<organism evidence="18 19">
    <name type="scientific">Sinisalibacter lacisalsi</name>
    <dbReference type="NCBI Taxonomy" id="1526570"/>
    <lineage>
        <taxon>Bacteria</taxon>
        <taxon>Pseudomonadati</taxon>
        <taxon>Pseudomonadota</taxon>
        <taxon>Alphaproteobacteria</taxon>
        <taxon>Rhodobacterales</taxon>
        <taxon>Roseobacteraceae</taxon>
        <taxon>Sinisalibacter</taxon>
    </lineage>
</organism>
<keyword evidence="10" id="KW-1015">Disulfide bond</keyword>
<feature type="domain" description="Ribonucleotide reductase large subunit N-terminal" evidence="15">
    <location>
        <begin position="8"/>
        <end position="76"/>
    </location>
</feature>
<keyword evidence="7 14" id="KW-0547">Nucleotide-binding</keyword>
<comment type="caution">
    <text evidence="18">The sequence shown here is derived from an EMBL/GenBank/DDBJ whole genome shotgun (WGS) entry which is preliminary data.</text>
</comment>
<dbReference type="Pfam" id="PF02867">
    <property type="entry name" value="Ribonuc_red_lgC"/>
    <property type="match status" value="1"/>
</dbReference>
<evidence type="ECO:0000259" key="16">
    <source>
        <dbReference type="Pfam" id="PF02867"/>
    </source>
</evidence>
<dbReference type="PRINTS" id="PR01183">
    <property type="entry name" value="RIBORDTASEM1"/>
</dbReference>
<dbReference type="InterPro" id="IPR050862">
    <property type="entry name" value="RdRp_reductase_class-2"/>
</dbReference>
<keyword evidence="9" id="KW-0215">Deoxyribonucleotide synthesis</keyword>
<keyword evidence="5 14" id="KW-0846">Cobalamin</keyword>
<evidence type="ECO:0000313" key="19">
    <source>
        <dbReference type="Proteomes" id="UP000617355"/>
    </source>
</evidence>
<gene>
    <name evidence="18" type="ORF">GCM10011358_30160</name>
</gene>
<dbReference type="Gene3D" id="3.20.70.20">
    <property type="match status" value="1"/>
</dbReference>
<evidence type="ECO:0000256" key="12">
    <source>
        <dbReference type="ARBA" id="ARBA00025437"/>
    </source>
</evidence>
<dbReference type="EMBL" id="BMGI01000005">
    <property type="protein sequence ID" value="GGD44376.1"/>
    <property type="molecule type" value="Genomic_DNA"/>
</dbReference>
<evidence type="ECO:0000256" key="14">
    <source>
        <dbReference type="RuleBase" id="RU364064"/>
    </source>
</evidence>
<dbReference type="PANTHER" id="PTHR43371:SF1">
    <property type="entry name" value="RIBONUCLEOSIDE-DIPHOSPHATE REDUCTASE"/>
    <property type="match status" value="1"/>
</dbReference>
<comment type="cofactor">
    <cofactor evidence="1 14">
        <name>adenosylcob(III)alamin</name>
        <dbReference type="ChEBI" id="CHEBI:18408"/>
    </cofactor>
</comment>
<evidence type="ECO:0000256" key="10">
    <source>
        <dbReference type="ARBA" id="ARBA00023157"/>
    </source>
</evidence>
<dbReference type="EC" id="1.17.4.1" evidence="3 14"/>
<evidence type="ECO:0000256" key="11">
    <source>
        <dbReference type="ARBA" id="ARBA00023285"/>
    </source>
</evidence>
<name>A0ABQ1QUD8_9RHOB</name>
<dbReference type="NCBIfam" id="TIGR02504">
    <property type="entry name" value="NrdJ_Z"/>
    <property type="match status" value="1"/>
</dbReference>
<dbReference type="InterPro" id="IPR013509">
    <property type="entry name" value="RNR_lsu_N"/>
</dbReference>
<dbReference type="PANTHER" id="PTHR43371">
    <property type="entry name" value="VITAMIN B12-DEPENDENT RIBONUCLEOTIDE REDUCTASE"/>
    <property type="match status" value="1"/>
</dbReference>
<dbReference type="RefSeq" id="WP_188529298.1">
    <property type="nucleotide sequence ID" value="NZ_BMGI01000005.1"/>
</dbReference>
<dbReference type="InterPro" id="IPR024434">
    <property type="entry name" value="TSCPD_dom"/>
</dbReference>
<accession>A0ABQ1QUD8</accession>
<feature type="domain" description="Ribonucleotide reductase large subunit C-terminal" evidence="16">
    <location>
        <begin position="82"/>
        <end position="548"/>
    </location>
</feature>
<keyword evidence="11 14" id="KW-0170">Cobalt</keyword>
<evidence type="ECO:0000256" key="13">
    <source>
        <dbReference type="ARBA" id="ARBA00047754"/>
    </source>
</evidence>
<comment type="function">
    <text evidence="12 14">Catalyzes the reduction of ribonucleotides to deoxyribonucleotides. May function to provide a pool of deoxyribonucleotide precursors for DNA repair during oxygen limitation and/or for immediate growth after restoration of oxygen.</text>
</comment>
<evidence type="ECO:0000259" key="15">
    <source>
        <dbReference type="Pfam" id="PF00317"/>
    </source>
</evidence>
<evidence type="ECO:0000259" key="17">
    <source>
        <dbReference type="Pfam" id="PF12637"/>
    </source>
</evidence>
<evidence type="ECO:0000256" key="2">
    <source>
        <dbReference type="ARBA" id="ARBA00007405"/>
    </source>
</evidence>
<dbReference type="Pfam" id="PF00317">
    <property type="entry name" value="Ribonuc_red_lgN"/>
    <property type="match status" value="1"/>
</dbReference>
<evidence type="ECO:0000256" key="6">
    <source>
        <dbReference type="ARBA" id="ARBA00022634"/>
    </source>
</evidence>
<reference evidence="19" key="1">
    <citation type="journal article" date="2019" name="Int. J. Syst. Evol. Microbiol.">
        <title>The Global Catalogue of Microorganisms (GCM) 10K type strain sequencing project: providing services to taxonomists for standard genome sequencing and annotation.</title>
        <authorList>
            <consortium name="The Broad Institute Genomics Platform"/>
            <consortium name="The Broad Institute Genome Sequencing Center for Infectious Disease"/>
            <person name="Wu L."/>
            <person name="Ma J."/>
        </authorList>
    </citation>
    <scope>NUCLEOTIDE SEQUENCE [LARGE SCALE GENOMIC DNA]</scope>
    <source>
        <strain evidence="19">CGMCC 1.12922</strain>
    </source>
</reference>
<dbReference type="SUPFAM" id="SSF51998">
    <property type="entry name" value="PFL-like glycyl radical enzymes"/>
    <property type="match status" value="1"/>
</dbReference>
<dbReference type="Proteomes" id="UP000617355">
    <property type="component" value="Unassembled WGS sequence"/>
</dbReference>
<proteinExistence type="inferred from homology"/>
<dbReference type="InterPro" id="IPR013344">
    <property type="entry name" value="RNR_NrdJ/NrdZ"/>
</dbReference>
<evidence type="ECO:0000256" key="9">
    <source>
        <dbReference type="ARBA" id="ARBA00023116"/>
    </source>
</evidence>
<keyword evidence="19" id="KW-1185">Reference proteome</keyword>
<feature type="domain" description="TSCPD" evidence="17">
    <location>
        <begin position="588"/>
        <end position="692"/>
    </location>
</feature>
<evidence type="ECO:0000256" key="3">
    <source>
        <dbReference type="ARBA" id="ARBA00012274"/>
    </source>
</evidence>
<evidence type="ECO:0000256" key="8">
    <source>
        <dbReference type="ARBA" id="ARBA00023002"/>
    </source>
</evidence>
<keyword evidence="8 14" id="KW-0560">Oxidoreductase</keyword>
<sequence>MSRFAAPIAESIWDMKYRFKQADGTPIDQSVEDSWRRVARALSAREPEREGEFFEALADFKFLPAGRILAGAGTERNVTLFNCFVMGTIPDSMSGIFENLREAALTMQQGGGIGYDFSTIRPKGADVKGVAADASGPLSFMDVWDAMCRTIMSAGSRRGAMMATMRCDHPDIEDFIAAKSDPARLRMFNMSVLVTDPFMEAVKADASWDLVFDGKVYHTVEARDLWNRIMQATYDYAEPGVIFIDRINKMNNLAYCETISATNPCGEQPLPPYGACLLGSINLARLVQAPFEEGAALDGAALGQLVRTAVRMMDNVVDESRFPLEAQRQEAQAKRRIGLGVTGLADALLMLGLRYGSDGAAAQTEDWMRLIAREAYLASVELAKEKGPFPLFDAEAFLASGSLTHMDDDVREAIRTHGIRNALLTSIAPTGTISLYAGNVSSGIEPVFAYAYTRKVLQKDGSRTEEEVVDYAVQMWRDKFGDRALPDYFVNAQTLTPSEHVKMQAAAQKWVDSSISKTINVPEDIGFEAFKSVYLEAWDTGCKGCTTYRPNDVTGSVLSVSETSEEAPEADHGADVIYMSEPLDRPSALEGATYKLRWPESEHAIYITINDLVVNGHRRPFEVFINSKNMEHFAWTVALTRMISAVFRRGGDVSFVVEELKAVFDPRGGGWIGGRYVPSILAAIGGVIERHMIETGFLAGEGMGLKSDPQSEVVNLGIRRGPACPRCGQYEMRMVEGCMTCGACGHSKCG</sequence>
<dbReference type="Pfam" id="PF12637">
    <property type="entry name" value="TSCPD"/>
    <property type="match status" value="1"/>
</dbReference>
<dbReference type="CDD" id="cd02888">
    <property type="entry name" value="RNR_II_dimer"/>
    <property type="match status" value="1"/>
</dbReference>
<evidence type="ECO:0000256" key="1">
    <source>
        <dbReference type="ARBA" id="ARBA00001922"/>
    </source>
</evidence>
<evidence type="ECO:0000256" key="5">
    <source>
        <dbReference type="ARBA" id="ARBA00022628"/>
    </source>
</evidence>
<keyword evidence="6 14" id="KW-0237">DNA synthesis</keyword>